<comment type="caution">
    <text evidence="4">Lacks conserved residue(s) required for the propagation of feature annotation.</text>
</comment>
<proteinExistence type="predicted"/>
<evidence type="ECO:0000313" key="6">
    <source>
        <dbReference type="EMBL" id="KKU26555.1"/>
    </source>
</evidence>
<gene>
    <name evidence="6" type="ORF">UX39_C0008G0018</name>
</gene>
<dbReference type="Proteomes" id="UP000034175">
    <property type="component" value="Unassembled WGS sequence"/>
</dbReference>
<dbReference type="EMBL" id="LCMA01000008">
    <property type="protein sequence ID" value="KKU26555.1"/>
    <property type="molecule type" value="Genomic_DNA"/>
</dbReference>
<evidence type="ECO:0000259" key="5">
    <source>
        <dbReference type="Pfam" id="PF01258"/>
    </source>
</evidence>
<comment type="caution">
    <text evidence="6">The sequence shown here is derived from an EMBL/GenBank/DDBJ whole genome shotgun (WGS) entry which is preliminary data.</text>
</comment>
<dbReference type="Pfam" id="PF01258">
    <property type="entry name" value="zf-dskA_traR"/>
    <property type="match status" value="1"/>
</dbReference>
<keyword evidence="1" id="KW-0479">Metal-binding</keyword>
<protein>
    <submittedName>
        <fullName evidence="6">Transcriptional regulator, TraR/DksA family</fullName>
    </submittedName>
</protein>
<name>A0A0G1S002_9BACT</name>
<dbReference type="Gene3D" id="1.20.120.910">
    <property type="entry name" value="DksA, coiled-coil domain"/>
    <property type="match status" value="1"/>
</dbReference>
<evidence type="ECO:0000313" key="7">
    <source>
        <dbReference type="Proteomes" id="UP000034175"/>
    </source>
</evidence>
<dbReference type="PROSITE" id="PS51128">
    <property type="entry name" value="ZF_DKSA_2"/>
    <property type="match status" value="1"/>
</dbReference>
<dbReference type="SUPFAM" id="SSF109635">
    <property type="entry name" value="DnaK suppressor protein DksA, alpha-hairpin domain"/>
    <property type="match status" value="1"/>
</dbReference>
<feature type="domain" description="Zinc finger DksA/TraR C4-type" evidence="5">
    <location>
        <begin position="89"/>
        <end position="116"/>
    </location>
</feature>
<dbReference type="PATRIC" id="fig|1619042.3.peg.325"/>
<dbReference type="InterPro" id="IPR037187">
    <property type="entry name" value="DnaK_N"/>
</dbReference>
<evidence type="ECO:0000256" key="3">
    <source>
        <dbReference type="ARBA" id="ARBA00022833"/>
    </source>
</evidence>
<keyword evidence="3" id="KW-0862">Zinc</keyword>
<evidence type="ECO:0000256" key="1">
    <source>
        <dbReference type="ARBA" id="ARBA00022723"/>
    </source>
</evidence>
<organism evidence="6 7">
    <name type="scientific">Candidatus Magasanikbacteria bacterium GW2011_GWA2_46_17</name>
    <dbReference type="NCBI Taxonomy" id="1619042"/>
    <lineage>
        <taxon>Bacteria</taxon>
        <taxon>Candidatus Magasanikiibacteriota</taxon>
    </lineage>
</organism>
<dbReference type="GO" id="GO:0008270">
    <property type="term" value="F:zinc ion binding"/>
    <property type="evidence" value="ECO:0007669"/>
    <property type="project" value="UniProtKB-KW"/>
</dbReference>
<evidence type="ECO:0000256" key="4">
    <source>
        <dbReference type="PROSITE-ProRule" id="PRU00510"/>
    </source>
</evidence>
<dbReference type="PANTHER" id="PTHR33823:SF5">
    <property type="entry name" value="DNAK SUPPRESSOR PROTEIN"/>
    <property type="match status" value="1"/>
</dbReference>
<sequence length="120" mass="13507">MQTTNTKHFEEKLKAELGIVEKELKTVGRKNPSNPADWEAKPDKMDVMAADSNEVADSIESYEENTGILKQLEIRFNEIKKALEKIENGTFGLCETCQQPIEAERLEANPAAVTCKQHMV</sequence>
<keyword evidence="2" id="KW-0863">Zinc-finger</keyword>
<accession>A0A0G1S002</accession>
<dbReference type="AlphaFoldDB" id="A0A0G1S002"/>
<reference evidence="6 7" key="1">
    <citation type="journal article" date="2015" name="Nature">
        <title>rRNA introns, odd ribosomes, and small enigmatic genomes across a large radiation of phyla.</title>
        <authorList>
            <person name="Brown C.T."/>
            <person name="Hug L.A."/>
            <person name="Thomas B.C."/>
            <person name="Sharon I."/>
            <person name="Castelle C.J."/>
            <person name="Singh A."/>
            <person name="Wilkins M.J."/>
            <person name="Williams K.H."/>
            <person name="Banfield J.F."/>
        </authorList>
    </citation>
    <scope>NUCLEOTIDE SEQUENCE [LARGE SCALE GENOMIC DNA]</scope>
</reference>
<evidence type="ECO:0000256" key="2">
    <source>
        <dbReference type="ARBA" id="ARBA00022771"/>
    </source>
</evidence>
<dbReference type="PANTHER" id="PTHR33823">
    <property type="entry name" value="RNA POLYMERASE-BINDING TRANSCRIPTION FACTOR DKSA-RELATED"/>
    <property type="match status" value="1"/>
</dbReference>
<dbReference type="InterPro" id="IPR000962">
    <property type="entry name" value="Znf_DskA_TraR"/>
</dbReference>